<dbReference type="AlphaFoldDB" id="A0A139A893"/>
<name>A0A139A893_GONPJ</name>
<evidence type="ECO:0000259" key="1">
    <source>
        <dbReference type="PROSITE" id="PS50181"/>
    </source>
</evidence>
<dbReference type="PROSITE" id="PS50181">
    <property type="entry name" value="FBOX"/>
    <property type="match status" value="1"/>
</dbReference>
<accession>A0A139A893</accession>
<evidence type="ECO:0000313" key="3">
    <source>
        <dbReference type="Proteomes" id="UP000070544"/>
    </source>
</evidence>
<gene>
    <name evidence="2" type="ORF">M427DRAFT_59036</name>
</gene>
<evidence type="ECO:0000313" key="2">
    <source>
        <dbReference type="EMBL" id="KXS12919.1"/>
    </source>
</evidence>
<keyword evidence="3" id="KW-1185">Reference proteome</keyword>
<sequence length="400" mass="44354">MSDGDGNRFLDLPTEIITTVLSHLRTDSIVVMSLTCRRLRSCVLHQLTWSDHNLRLEDVYESSETFGEALAQTAGALQHLSAIGRGLDLVSTVVSITLDREYLPINVTIIGRILDNFISLREARFVGCLDSGADFVAMASENARSHQWISRDMLRLLDLSDGEQRVRENALGPLNKNHEPHGMAWGKAVQHTSSEPELILYRNLFGGTSVLAYPLICIRCEEDAAHSWNSSGLCLFCRERSNCLRCKISLDDYIGEHLYVECEFPCIQRAQMCDECRISSGWVRCSQPECEIELCPICSSGICATCDNFAALCGEHSCSSCNIQCARCLKETRCESCFALCGCPRCTGSRAGTCRNCGKRTCTACLSTCDSTWMGCEAKMCQNCVGDHDCRAVRTGQRRS</sequence>
<dbReference type="SMART" id="SM00256">
    <property type="entry name" value="FBOX"/>
    <property type="match status" value="1"/>
</dbReference>
<dbReference type="OrthoDB" id="722566at2759"/>
<dbReference type="SUPFAM" id="SSF81383">
    <property type="entry name" value="F-box domain"/>
    <property type="match status" value="1"/>
</dbReference>
<organism evidence="2 3">
    <name type="scientific">Gonapodya prolifera (strain JEL478)</name>
    <name type="common">Monoblepharis prolifera</name>
    <dbReference type="NCBI Taxonomy" id="1344416"/>
    <lineage>
        <taxon>Eukaryota</taxon>
        <taxon>Fungi</taxon>
        <taxon>Fungi incertae sedis</taxon>
        <taxon>Chytridiomycota</taxon>
        <taxon>Chytridiomycota incertae sedis</taxon>
        <taxon>Monoblepharidomycetes</taxon>
        <taxon>Monoblepharidales</taxon>
        <taxon>Gonapodyaceae</taxon>
        <taxon>Gonapodya</taxon>
    </lineage>
</organism>
<dbReference type="STRING" id="1344416.A0A139A893"/>
<dbReference type="EMBL" id="KQ965783">
    <property type="protein sequence ID" value="KXS12919.1"/>
    <property type="molecule type" value="Genomic_DNA"/>
</dbReference>
<feature type="domain" description="F-box" evidence="1">
    <location>
        <begin position="6"/>
        <end position="52"/>
    </location>
</feature>
<dbReference type="InterPro" id="IPR036047">
    <property type="entry name" value="F-box-like_dom_sf"/>
</dbReference>
<reference evidence="2 3" key="1">
    <citation type="journal article" date="2015" name="Genome Biol. Evol.">
        <title>Phylogenomic analyses indicate that early fungi evolved digesting cell walls of algal ancestors of land plants.</title>
        <authorList>
            <person name="Chang Y."/>
            <person name="Wang S."/>
            <person name="Sekimoto S."/>
            <person name="Aerts A.L."/>
            <person name="Choi C."/>
            <person name="Clum A."/>
            <person name="LaButti K.M."/>
            <person name="Lindquist E.A."/>
            <person name="Yee Ngan C."/>
            <person name="Ohm R.A."/>
            <person name="Salamov A.A."/>
            <person name="Grigoriev I.V."/>
            <person name="Spatafora J.W."/>
            <person name="Berbee M.L."/>
        </authorList>
    </citation>
    <scope>NUCLEOTIDE SEQUENCE [LARGE SCALE GENOMIC DNA]</scope>
    <source>
        <strain evidence="2 3">JEL478</strain>
    </source>
</reference>
<protein>
    <recommendedName>
        <fullName evidence="1">F-box domain-containing protein</fullName>
    </recommendedName>
</protein>
<dbReference type="Proteomes" id="UP000070544">
    <property type="component" value="Unassembled WGS sequence"/>
</dbReference>
<proteinExistence type="predicted"/>
<dbReference type="Pfam" id="PF00646">
    <property type="entry name" value="F-box"/>
    <property type="match status" value="1"/>
</dbReference>
<dbReference type="InterPro" id="IPR001810">
    <property type="entry name" value="F-box_dom"/>
</dbReference>
<dbReference type="Gene3D" id="1.20.1280.50">
    <property type="match status" value="1"/>
</dbReference>